<feature type="transmembrane region" description="Helical" evidence="8">
    <location>
        <begin position="67"/>
        <end position="93"/>
    </location>
</feature>
<evidence type="ECO:0000256" key="6">
    <source>
        <dbReference type="ARBA" id="ARBA00022989"/>
    </source>
</evidence>
<keyword evidence="8" id="KW-0769">Symport</keyword>
<sequence length="477" mass="49864">MDFVREQFIDPVSHFLYTYVLIYLLIGAGLYFTARTRAVQVRLLKPALRLLVGDSSRSHSENGVSSFQAFAIGLASRVGTGNIAGVAVALTVGGPGAVFWMWVVAVVGMATGFVEATLAQLFKRAAPGGGYRGGPAYYMETGLGSRRAGAVFAVLLIFTFGIAFTMVQANTVADVLAGTHGVSAHWTGLILVLLSAPALFGGVQRVAKIAGLVLPVMAVAYLLLAVVIIVTNPGRVVEALGWVFRDAFGFGPAAVGGVSGLGAAMLNGVKRGLFSNEAGMGSAPNAAATADTTHPAKQGLLQSLGVAVDTLVVCTATAMIIMLADRSVYDPRHPGSSTGASLTQAAVVNQFGDWSKWVMTVMVFVFAYSSVLGNYVYAEVNLDYLGATRARVQAFRVVVLAAVGVGSLLSLQLVWEFADVAMGVMALMNLAAIVLLGRWAFGALRDYEAGRAGGADPSFHAPGNEYLPGSLRTDVWV</sequence>
<comment type="subcellular location">
    <subcellularLocation>
        <location evidence="1 8">Cell membrane</location>
        <topology evidence="1 8">Multi-pass membrane protein</topology>
    </subcellularLocation>
</comment>
<comment type="caution">
    <text evidence="9">The sequence shown here is derived from an EMBL/GenBank/DDBJ whole genome shotgun (WGS) entry which is preliminary data.</text>
</comment>
<keyword evidence="4 8" id="KW-1003">Cell membrane</keyword>
<dbReference type="RefSeq" id="WP_212011635.1">
    <property type="nucleotide sequence ID" value="NZ_JAAFYZ010000084.1"/>
</dbReference>
<feature type="transmembrane region" description="Helical" evidence="8">
    <location>
        <begin position="421"/>
        <end position="441"/>
    </location>
</feature>
<feature type="transmembrane region" description="Helical" evidence="8">
    <location>
        <begin position="181"/>
        <end position="200"/>
    </location>
</feature>
<reference evidence="9 10" key="1">
    <citation type="submission" date="2020-02" db="EMBL/GenBank/DDBJ databases">
        <title>Acidophilic actinobacteria isolated from forest soil.</title>
        <authorList>
            <person name="Golinska P."/>
        </authorList>
    </citation>
    <scope>NUCLEOTIDE SEQUENCE [LARGE SCALE GENOMIC DNA]</scope>
    <source>
        <strain evidence="9 10">NL8</strain>
    </source>
</reference>
<dbReference type="PROSITE" id="PS00873">
    <property type="entry name" value="NA_ALANINE_SYMP"/>
    <property type="match status" value="1"/>
</dbReference>
<dbReference type="Pfam" id="PF01235">
    <property type="entry name" value="Na_Ala_symp"/>
    <property type="match status" value="1"/>
</dbReference>
<feature type="transmembrane region" description="Helical" evidence="8">
    <location>
        <begin position="212"/>
        <end position="230"/>
    </location>
</feature>
<protein>
    <submittedName>
        <fullName evidence="9">Alanine:cation symporter family protein</fullName>
    </submittedName>
</protein>
<feature type="transmembrane region" description="Helical" evidence="8">
    <location>
        <begin position="15"/>
        <end position="34"/>
    </location>
</feature>
<dbReference type="EMBL" id="JAAFYZ010000084">
    <property type="protein sequence ID" value="MBS2549857.1"/>
    <property type="molecule type" value="Genomic_DNA"/>
</dbReference>
<feature type="transmembrane region" description="Helical" evidence="8">
    <location>
        <begin position="148"/>
        <end position="169"/>
    </location>
</feature>
<dbReference type="NCBIfam" id="TIGR00835">
    <property type="entry name" value="agcS"/>
    <property type="match status" value="1"/>
</dbReference>
<accession>A0ABS5KUZ6</accession>
<keyword evidence="6 8" id="KW-1133">Transmembrane helix</keyword>
<evidence type="ECO:0000313" key="10">
    <source>
        <dbReference type="Proteomes" id="UP000730482"/>
    </source>
</evidence>
<dbReference type="InterPro" id="IPR001463">
    <property type="entry name" value="Na/Ala_symport"/>
</dbReference>
<evidence type="ECO:0000256" key="8">
    <source>
        <dbReference type="RuleBase" id="RU363064"/>
    </source>
</evidence>
<feature type="transmembrane region" description="Helical" evidence="8">
    <location>
        <begin position="250"/>
        <end position="269"/>
    </location>
</feature>
<evidence type="ECO:0000256" key="2">
    <source>
        <dbReference type="ARBA" id="ARBA00009261"/>
    </source>
</evidence>
<dbReference type="PANTHER" id="PTHR30330:SF1">
    <property type="entry name" value="AMINO-ACID CARRIER PROTEIN ALST"/>
    <property type="match status" value="1"/>
</dbReference>
<dbReference type="PANTHER" id="PTHR30330">
    <property type="entry name" value="AGSS FAMILY TRANSPORTER, SODIUM-ALANINE"/>
    <property type="match status" value="1"/>
</dbReference>
<keyword evidence="3 8" id="KW-0813">Transport</keyword>
<comment type="similarity">
    <text evidence="2 8">Belongs to the alanine or glycine:cation symporter (AGCS) (TC 2.A.25) family.</text>
</comment>
<dbReference type="PRINTS" id="PR00175">
    <property type="entry name" value="NAALASMPORT"/>
</dbReference>
<gene>
    <name evidence="9" type="ORF">KGQ19_23615</name>
</gene>
<keyword evidence="5 8" id="KW-0812">Transmembrane</keyword>
<organism evidence="9 10">
    <name type="scientific">Catenulispora pinistramenti</name>
    <dbReference type="NCBI Taxonomy" id="2705254"/>
    <lineage>
        <taxon>Bacteria</taxon>
        <taxon>Bacillati</taxon>
        <taxon>Actinomycetota</taxon>
        <taxon>Actinomycetes</taxon>
        <taxon>Catenulisporales</taxon>
        <taxon>Catenulisporaceae</taxon>
        <taxon>Catenulispora</taxon>
    </lineage>
</organism>
<dbReference type="Proteomes" id="UP000730482">
    <property type="component" value="Unassembled WGS sequence"/>
</dbReference>
<feature type="transmembrane region" description="Helical" evidence="8">
    <location>
        <begin position="99"/>
        <end position="122"/>
    </location>
</feature>
<proteinExistence type="inferred from homology"/>
<evidence type="ECO:0000256" key="5">
    <source>
        <dbReference type="ARBA" id="ARBA00022692"/>
    </source>
</evidence>
<keyword evidence="7 8" id="KW-0472">Membrane</keyword>
<feature type="transmembrane region" description="Helical" evidence="8">
    <location>
        <begin position="357"/>
        <end position="377"/>
    </location>
</feature>
<name>A0ABS5KUZ6_9ACTN</name>
<evidence type="ECO:0000256" key="4">
    <source>
        <dbReference type="ARBA" id="ARBA00022475"/>
    </source>
</evidence>
<evidence type="ECO:0000256" key="3">
    <source>
        <dbReference type="ARBA" id="ARBA00022448"/>
    </source>
</evidence>
<keyword evidence="10" id="KW-1185">Reference proteome</keyword>
<feature type="transmembrane region" description="Helical" evidence="8">
    <location>
        <begin position="397"/>
        <end position="415"/>
    </location>
</feature>
<dbReference type="Gene3D" id="1.20.1740.10">
    <property type="entry name" value="Amino acid/polyamine transporter I"/>
    <property type="match status" value="1"/>
</dbReference>
<evidence type="ECO:0000256" key="1">
    <source>
        <dbReference type="ARBA" id="ARBA00004651"/>
    </source>
</evidence>
<evidence type="ECO:0000313" key="9">
    <source>
        <dbReference type="EMBL" id="MBS2549857.1"/>
    </source>
</evidence>
<evidence type="ECO:0000256" key="7">
    <source>
        <dbReference type="ARBA" id="ARBA00023136"/>
    </source>
</evidence>
<feature type="transmembrane region" description="Helical" evidence="8">
    <location>
        <begin position="304"/>
        <end position="324"/>
    </location>
</feature>